<protein>
    <submittedName>
        <fullName evidence="2">Uncharacterized protein</fullName>
    </submittedName>
</protein>
<sequence length="118" mass="11938">MSEASTDHSDRPAEVTDPLLWGLATAVADAHQADEDDACTSPSCVGAAWPCTAWNNAQEGMRAARAAARPASAASTGAVEPDRPAAPTGWSDGQLPAASHRPQPAPAARHDGAVTSAV</sequence>
<keyword evidence="3" id="KW-1185">Reference proteome</keyword>
<evidence type="ECO:0000313" key="2">
    <source>
        <dbReference type="EMBL" id="RZU76220.1"/>
    </source>
</evidence>
<proteinExistence type="predicted"/>
<evidence type="ECO:0000313" key="3">
    <source>
        <dbReference type="Proteomes" id="UP000294114"/>
    </source>
</evidence>
<evidence type="ECO:0000256" key="1">
    <source>
        <dbReference type="SAM" id="MobiDB-lite"/>
    </source>
</evidence>
<dbReference type="RefSeq" id="WP_242624253.1">
    <property type="nucleotide sequence ID" value="NZ_SHLD01000001.1"/>
</dbReference>
<accession>A0A4Q8BE74</accession>
<organism evidence="2 3">
    <name type="scientific">Micromonospora kangleipakensis</name>
    <dbReference type="NCBI Taxonomy" id="1077942"/>
    <lineage>
        <taxon>Bacteria</taxon>
        <taxon>Bacillati</taxon>
        <taxon>Actinomycetota</taxon>
        <taxon>Actinomycetes</taxon>
        <taxon>Micromonosporales</taxon>
        <taxon>Micromonosporaceae</taxon>
        <taxon>Micromonospora</taxon>
    </lineage>
</organism>
<name>A0A4Q8BE74_9ACTN</name>
<reference evidence="2 3" key="1">
    <citation type="submission" date="2019-02" db="EMBL/GenBank/DDBJ databases">
        <title>Sequencing the genomes of 1000 actinobacteria strains.</title>
        <authorList>
            <person name="Klenk H.-P."/>
        </authorList>
    </citation>
    <scope>NUCLEOTIDE SEQUENCE [LARGE SCALE GENOMIC DNA]</scope>
    <source>
        <strain evidence="2 3">DSM 45612</strain>
    </source>
</reference>
<dbReference type="AlphaFoldDB" id="A0A4Q8BE74"/>
<comment type="caution">
    <text evidence="2">The sequence shown here is derived from an EMBL/GenBank/DDBJ whole genome shotgun (WGS) entry which is preliminary data.</text>
</comment>
<dbReference type="EMBL" id="SHLD01000001">
    <property type="protein sequence ID" value="RZU76220.1"/>
    <property type="molecule type" value="Genomic_DNA"/>
</dbReference>
<feature type="region of interest" description="Disordered" evidence="1">
    <location>
        <begin position="65"/>
        <end position="118"/>
    </location>
</feature>
<gene>
    <name evidence="2" type="ORF">EV384_4853</name>
</gene>
<dbReference type="Proteomes" id="UP000294114">
    <property type="component" value="Unassembled WGS sequence"/>
</dbReference>
<feature type="compositionally biased region" description="Low complexity" evidence="1">
    <location>
        <begin position="65"/>
        <end position="75"/>
    </location>
</feature>